<reference evidence="1" key="1">
    <citation type="submission" date="2022-04" db="EMBL/GenBank/DDBJ databases">
        <title>Chromosome-scale genome assembly of Holotrichia oblita Faldermann.</title>
        <authorList>
            <person name="Rongchong L."/>
        </authorList>
    </citation>
    <scope>NUCLEOTIDE SEQUENCE</scope>
    <source>
        <strain evidence="1">81SQS9</strain>
    </source>
</reference>
<keyword evidence="2" id="KW-1185">Reference proteome</keyword>
<evidence type="ECO:0000313" key="1">
    <source>
        <dbReference type="EMBL" id="KAI4454241.1"/>
    </source>
</evidence>
<protein>
    <submittedName>
        <fullName evidence="1">Transposase protein</fullName>
    </submittedName>
</protein>
<dbReference type="Proteomes" id="UP001056778">
    <property type="component" value="Chromosome 10"/>
</dbReference>
<gene>
    <name evidence="1" type="ORF">MML48_10g00008010</name>
</gene>
<accession>A0ACB9SGE7</accession>
<evidence type="ECO:0000313" key="2">
    <source>
        <dbReference type="Proteomes" id="UP001056778"/>
    </source>
</evidence>
<sequence length="552" mass="63240">MSLQPSVRWNKHTDMIEGFEDTGTTRTSRIVDHVLVFMIRGLFGKWKQPVAYSYCEAATKTPVLVMQIKNVIREIHKTNLKVVACVCDQGSTNVAAINSLIADTRATYLRKKQDLCDRIFEIDGKTIIPIFDPPHLLKGIRNSFMQKDLYFTDENNQQCKGKKKLTDCHVIPNKIKKMKVAICSQVFSWQVAAAIRRMSLDESKSMDGNYSLHQDGIHTADILLFFNDLFDSVNGSSKSTTKNLKSAVSQYSGHLQFWNDSIKKLRNMYFMENTKRSTLPSLINWAKTLENFKLLKMKTESLGFKYFFPRQLNQDPLENCFGQMRQHGGRNVNPSCSEFGSYFKTLLVKNFVSYHAIGSNCEDDNEGLLDSLTSFLSYEEAESATEEEIDTYDIVIGEKDSLTCEYSIAFVSGYLYNNMQAMIGDCGNCKVILATPGGSMSHGLIELRERRPEQQRLTYCTKEFEDIMFQIYSTYLRLLPQLCYKRNVFKTLKTIITSNYQIPIDCTTHNTKNLIVNNFLNLIIFNYCNGLNNILHGKDSRIDNSDPIQKYC</sequence>
<organism evidence="1 2">
    <name type="scientific">Holotrichia oblita</name>
    <name type="common">Chafer beetle</name>
    <dbReference type="NCBI Taxonomy" id="644536"/>
    <lineage>
        <taxon>Eukaryota</taxon>
        <taxon>Metazoa</taxon>
        <taxon>Ecdysozoa</taxon>
        <taxon>Arthropoda</taxon>
        <taxon>Hexapoda</taxon>
        <taxon>Insecta</taxon>
        <taxon>Pterygota</taxon>
        <taxon>Neoptera</taxon>
        <taxon>Endopterygota</taxon>
        <taxon>Coleoptera</taxon>
        <taxon>Polyphaga</taxon>
        <taxon>Scarabaeiformia</taxon>
        <taxon>Scarabaeidae</taxon>
        <taxon>Melolonthinae</taxon>
        <taxon>Holotrichia</taxon>
    </lineage>
</organism>
<dbReference type="EMBL" id="CM043024">
    <property type="protein sequence ID" value="KAI4454241.1"/>
    <property type="molecule type" value="Genomic_DNA"/>
</dbReference>
<name>A0ACB9SGE7_HOLOL</name>
<proteinExistence type="predicted"/>
<comment type="caution">
    <text evidence="1">The sequence shown here is derived from an EMBL/GenBank/DDBJ whole genome shotgun (WGS) entry which is preliminary data.</text>
</comment>